<feature type="domain" description="LicD/FKTN/FKRP nucleotidyltransferase" evidence="6">
    <location>
        <begin position="111"/>
        <end position="216"/>
    </location>
</feature>
<accession>A0A225B290</accession>
<evidence type="ECO:0000256" key="3">
    <source>
        <dbReference type="ARBA" id="ARBA00022989"/>
    </source>
</evidence>
<name>A0A225B290_TALAT</name>
<dbReference type="GeneID" id="31000525"/>
<keyword evidence="3" id="KW-1133">Transmembrane helix</keyword>
<evidence type="ECO:0000259" key="6">
    <source>
        <dbReference type="Pfam" id="PF04991"/>
    </source>
</evidence>
<evidence type="ECO:0000256" key="1">
    <source>
        <dbReference type="ARBA" id="ARBA00004167"/>
    </source>
</evidence>
<evidence type="ECO:0000313" key="7">
    <source>
        <dbReference type="EMBL" id="OKL63838.1"/>
    </source>
</evidence>
<dbReference type="Proteomes" id="UP000214365">
    <property type="component" value="Unassembled WGS sequence"/>
</dbReference>
<proteinExistence type="predicted"/>
<keyword evidence="2" id="KW-0812">Transmembrane</keyword>
<dbReference type="AlphaFoldDB" id="A0A225B290"/>
<dbReference type="STRING" id="1441469.A0A225B290"/>
<organism evidence="7 8">
    <name type="scientific">Talaromyces atroroseus</name>
    <dbReference type="NCBI Taxonomy" id="1441469"/>
    <lineage>
        <taxon>Eukaryota</taxon>
        <taxon>Fungi</taxon>
        <taxon>Dikarya</taxon>
        <taxon>Ascomycota</taxon>
        <taxon>Pezizomycotina</taxon>
        <taxon>Eurotiomycetes</taxon>
        <taxon>Eurotiomycetidae</taxon>
        <taxon>Eurotiales</taxon>
        <taxon>Trichocomaceae</taxon>
        <taxon>Talaromyces</taxon>
        <taxon>Talaromyces sect. Trachyspermi</taxon>
    </lineage>
</organism>
<keyword evidence="5" id="KW-0732">Signal</keyword>
<comment type="caution">
    <text evidence="7">The sequence shown here is derived from an EMBL/GenBank/DDBJ whole genome shotgun (WGS) entry which is preliminary data.</text>
</comment>
<dbReference type="OrthoDB" id="444255at2759"/>
<keyword evidence="8" id="KW-1185">Reference proteome</keyword>
<dbReference type="InterPro" id="IPR009644">
    <property type="entry name" value="FKTN/MNN4/W02B3.4-1"/>
</dbReference>
<sequence>MLMKTKIRRILFGVAIGPLSLSHIVTAAPAPAHAEASQPPPPPVLEGMNYLTLNRSLEDKYFHEPVGHELGADDRLGHYDVRYFHGMVTEEERAESLHHMVIAYLDFFRLNELETWIAHGTLLGWWWNGELLPWDWDVDTQVLDTTLARMAREFNRTVTSYVSADAKFKREYLLDINPWAYFRDRGPGHNIIDARWIDTSNGLYVDITALSRFNPSDQPTTWECKNRHRYQTIDLYPLRQTMFESTPALVPYMYQDLLVEEYSTKALARTDFQNHTWNPIVGQWILTA</sequence>
<evidence type="ECO:0000256" key="5">
    <source>
        <dbReference type="SAM" id="SignalP"/>
    </source>
</evidence>
<reference evidence="7 8" key="1">
    <citation type="submission" date="2015-06" db="EMBL/GenBank/DDBJ databases">
        <title>Talaromyces atroroseus IBT 11181 draft genome.</title>
        <authorList>
            <person name="Rasmussen K.B."/>
            <person name="Rasmussen S."/>
            <person name="Petersen B."/>
            <person name="Sicheritz-Ponten T."/>
            <person name="Mortensen U.H."/>
            <person name="Thrane U."/>
        </authorList>
    </citation>
    <scope>NUCLEOTIDE SEQUENCE [LARGE SCALE GENOMIC DNA]</scope>
    <source>
        <strain evidence="7 8">IBT 11181</strain>
    </source>
</reference>
<protein>
    <recommendedName>
        <fullName evidence="6">LicD/FKTN/FKRP nucleotidyltransferase domain-containing protein</fullName>
    </recommendedName>
</protein>
<dbReference type="GO" id="GO:0016020">
    <property type="term" value="C:membrane"/>
    <property type="evidence" value="ECO:0007669"/>
    <property type="project" value="UniProtKB-SubCell"/>
</dbReference>
<dbReference type="PANTHER" id="PTHR15407">
    <property type="entry name" value="FUKUTIN-RELATED"/>
    <property type="match status" value="1"/>
</dbReference>
<dbReference type="PANTHER" id="PTHR15407:SF28">
    <property type="entry name" value="RIBITOL-5-PHOSPHATE TRANSFERASE FKTN"/>
    <property type="match status" value="1"/>
</dbReference>
<evidence type="ECO:0000256" key="4">
    <source>
        <dbReference type="ARBA" id="ARBA00023136"/>
    </source>
</evidence>
<dbReference type="Pfam" id="PF04991">
    <property type="entry name" value="LicD"/>
    <property type="match status" value="1"/>
</dbReference>
<dbReference type="GO" id="GO:0009100">
    <property type="term" value="P:glycoprotein metabolic process"/>
    <property type="evidence" value="ECO:0007669"/>
    <property type="project" value="UniProtKB-ARBA"/>
</dbReference>
<evidence type="ECO:0000256" key="2">
    <source>
        <dbReference type="ARBA" id="ARBA00022692"/>
    </source>
</evidence>
<evidence type="ECO:0000313" key="8">
    <source>
        <dbReference type="Proteomes" id="UP000214365"/>
    </source>
</evidence>
<keyword evidence="4" id="KW-0472">Membrane</keyword>
<feature type="signal peptide" evidence="5">
    <location>
        <begin position="1"/>
        <end position="27"/>
    </location>
</feature>
<dbReference type="RefSeq" id="XP_020123959.1">
    <property type="nucleotide sequence ID" value="XM_020260613.1"/>
</dbReference>
<gene>
    <name evidence="7" type="ORF">UA08_00770</name>
</gene>
<dbReference type="InterPro" id="IPR007074">
    <property type="entry name" value="LicD/FKTN/FKRP_NTP_transf"/>
</dbReference>
<dbReference type="EMBL" id="LFMY01000001">
    <property type="protein sequence ID" value="OKL63838.1"/>
    <property type="molecule type" value="Genomic_DNA"/>
</dbReference>
<comment type="subcellular location">
    <subcellularLocation>
        <location evidence="1">Membrane</location>
        <topology evidence="1">Single-pass membrane protein</topology>
    </subcellularLocation>
</comment>
<feature type="chain" id="PRO_5013075943" description="LicD/FKTN/FKRP nucleotidyltransferase domain-containing protein" evidence="5">
    <location>
        <begin position="28"/>
        <end position="288"/>
    </location>
</feature>